<dbReference type="InterPro" id="IPR004148">
    <property type="entry name" value="BAR_dom"/>
</dbReference>
<dbReference type="Proteomes" id="UP000440578">
    <property type="component" value="Unassembled WGS sequence"/>
</dbReference>
<proteinExistence type="predicted"/>
<protein>
    <submittedName>
        <fullName evidence="2">Rho GTPase-activating protein 26</fullName>
    </submittedName>
</protein>
<dbReference type="InterPro" id="IPR027267">
    <property type="entry name" value="AH/BAR_dom_sf"/>
</dbReference>
<dbReference type="Gene3D" id="1.20.1270.60">
    <property type="entry name" value="Arfaptin homology (AH) domain/BAR domain"/>
    <property type="match status" value="1"/>
</dbReference>
<dbReference type="EMBL" id="VIIS01000650">
    <property type="protein sequence ID" value="KAF0306584.1"/>
    <property type="molecule type" value="Genomic_DNA"/>
</dbReference>
<dbReference type="OrthoDB" id="3183924at2759"/>
<dbReference type="SUPFAM" id="SSF103657">
    <property type="entry name" value="BAR/IMD domain-like"/>
    <property type="match status" value="1"/>
</dbReference>
<evidence type="ECO:0000313" key="3">
    <source>
        <dbReference type="Proteomes" id="UP000440578"/>
    </source>
</evidence>
<evidence type="ECO:0000313" key="2">
    <source>
        <dbReference type="EMBL" id="KAF0306584.1"/>
    </source>
</evidence>
<dbReference type="InterPro" id="IPR047234">
    <property type="entry name" value="GRAF_fam"/>
</dbReference>
<dbReference type="AlphaFoldDB" id="A0A6A4WS23"/>
<evidence type="ECO:0000259" key="1">
    <source>
        <dbReference type="Pfam" id="PF16746"/>
    </source>
</evidence>
<gene>
    <name evidence="2" type="primary">Arhgap26_2</name>
    <name evidence="2" type="ORF">FJT64_021915</name>
</gene>
<dbReference type="GO" id="GO:0005096">
    <property type="term" value="F:GTPase activator activity"/>
    <property type="evidence" value="ECO:0007669"/>
    <property type="project" value="InterPro"/>
</dbReference>
<comment type="caution">
    <text evidence="2">The sequence shown here is derived from an EMBL/GenBank/DDBJ whole genome shotgun (WGS) entry which is preliminary data.</text>
</comment>
<accession>A0A6A4WS23</accession>
<keyword evidence="3" id="KW-1185">Reference proteome</keyword>
<dbReference type="GO" id="GO:0005737">
    <property type="term" value="C:cytoplasm"/>
    <property type="evidence" value="ECO:0007669"/>
    <property type="project" value="InterPro"/>
</dbReference>
<dbReference type="PANTHER" id="PTHR12552:SF1">
    <property type="entry name" value="RHO GTPASE-ACTIVATING PROTEIN GRAF"/>
    <property type="match status" value="1"/>
</dbReference>
<name>A0A6A4WS23_AMPAM</name>
<dbReference type="PANTHER" id="PTHR12552">
    <property type="entry name" value="OLIGOPHRENIN 1"/>
    <property type="match status" value="1"/>
</dbReference>
<feature type="domain" description="BAR" evidence="1">
    <location>
        <begin position="9"/>
        <end position="167"/>
    </location>
</feature>
<organism evidence="2 3">
    <name type="scientific">Amphibalanus amphitrite</name>
    <name type="common">Striped barnacle</name>
    <name type="synonym">Balanus amphitrite</name>
    <dbReference type="NCBI Taxonomy" id="1232801"/>
    <lineage>
        <taxon>Eukaryota</taxon>
        <taxon>Metazoa</taxon>
        <taxon>Ecdysozoa</taxon>
        <taxon>Arthropoda</taxon>
        <taxon>Crustacea</taxon>
        <taxon>Multicrustacea</taxon>
        <taxon>Cirripedia</taxon>
        <taxon>Thoracica</taxon>
        <taxon>Thoracicalcarea</taxon>
        <taxon>Balanomorpha</taxon>
        <taxon>Balanoidea</taxon>
        <taxon>Balanidae</taxon>
        <taxon>Amphibalaninae</taxon>
        <taxon>Amphibalanus</taxon>
    </lineage>
</organism>
<reference evidence="2 3" key="1">
    <citation type="submission" date="2019-07" db="EMBL/GenBank/DDBJ databases">
        <title>Draft genome assembly of a fouling barnacle, Amphibalanus amphitrite (Darwin, 1854): The first reference genome for Thecostraca.</title>
        <authorList>
            <person name="Kim W."/>
        </authorList>
    </citation>
    <scope>NUCLEOTIDE SEQUENCE [LARGE SCALE GENOMIC DNA]</scope>
    <source>
        <strain evidence="2">SNU_AA5</strain>
        <tissue evidence="2">Soma without cirri and trophi</tissue>
    </source>
</reference>
<dbReference type="Pfam" id="PF16746">
    <property type="entry name" value="BAR_3"/>
    <property type="match status" value="1"/>
</dbReference>
<sequence length="185" mass="21053">MGRQCLLPLELADCLTDSPYFRQNLHAYEKELENTSASIKSLVKDIKEVLDAAKQLSRCQRAFANSLDKFQFDCIGGSQTDDEIVIAGSLKQFASLINLIEEERQRMLEHGHKQVIGALDTFRRTHIGAAKEGRKKFEKQTQKFCSSLERHLNLSTKKLENQAMKEVSLCSWTRFSDGTIPETIE</sequence>